<evidence type="ECO:0000313" key="3">
    <source>
        <dbReference type="WBParaSite" id="GPLIN_001446800"/>
    </source>
</evidence>
<proteinExistence type="predicted"/>
<feature type="compositionally biased region" description="Polar residues" evidence="1">
    <location>
        <begin position="69"/>
        <end position="78"/>
    </location>
</feature>
<reference evidence="2" key="1">
    <citation type="submission" date="2014-05" db="EMBL/GenBank/DDBJ databases">
        <title>The genome and life-stage specific transcriptomes of Globodera pallida elucidate key aspects of plant parasitism by a cyst nematode.</title>
        <authorList>
            <person name="Cotton J.A."/>
            <person name="Lilley C.J."/>
            <person name="Jones L.M."/>
            <person name="Kikuchi T."/>
            <person name="Reid A.J."/>
            <person name="Thorpe P."/>
            <person name="Tsai I.J."/>
            <person name="Beasley H."/>
            <person name="Blok V."/>
            <person name="Cock P.J.A."/>
            <person name="Van den Akker S.E."/>
            <person name="Holroyd N."/>
            <person name="Hunt M."/>
            <person name="Mantelin S."/>
            <person name="Naghra H."/>
            <person name="Pain A."/>
            <person name="Palomares-Rius J.E."/>
            <person name="Zarowiecki M."/>
            <person name="Berriman M."/>
            <person name="Jones J.T."/>
            <person name="Urwin P.E."/>
        </authorList>
    </citation>
    <scope>NUCLEOTIDE SEQUENCE [LARGE SCALE GENOMIC DNA]</scope>
    <source>
        <strain evidence="2">Lindley</strain>
    </source>
</reference>
<organism evidence="2 3">
    <name type="scientific">Globodera pallida</name>
    <name type="common">Potato cyst nematode worm</name>
    <name type="synonym">Heterodera pallida</name>
    <dbReference type="NCBI Taxonomy" id="36090"/>
    <lineage>
        <taxon>Eukaryota</taxon>
        <taxon>Metazoa</taxon>
        <taxon>Ecdysozoa</taxon>
        <taxon>Nematoda</taxon>
        <taxon>Chromadorea</taxon>
        <taxon>Rhabditida</taxon>
        <taxon>Tylenchina</taxon>
        <taxon>Tylenchomorpha</taxon>
        <taxon>Tylenchoidea</taxon>
        <taxon>Heteroderidae</taxon>
        <taxon>Heteroderinae</taxon>
        <taxon>Globodera</taxon>
    </lineage>
</organism>
<feature type="region of interest" description="Disordered" evidence="1">
    <location>
        <begin position="59"/>
        <end position="78"/>
    </location>
</feature>
<sequence>MDKDAVNYAGPRVEDKDDPTLSYFHMNGIWYSQHKYVPVNLPCDDKPPPAHVVKEWMKKHGNQQGGLKATTSTTPQQLKQKIITPAKTKLMKRKHSIGEDDDLPKNKKHRLTAGMHMESSSTSVPLGPHSSKQFNKRTVEPPAPIKPLSKSFNKIGVVLLHFF</sequence>
<reference evidence="3" key="2">
    <citation type="submission" date="2016-06" db="UniProtKB">
        <authorList>
            <consortium name="WormBaseParasite"/>
        </authorList>
    </citation>
    <scope>IDENTIFICATION</scope>
</reference>
<accession>A0A183CNL1</accession>
<evidence type="ECO:0000313" key="2">
    <source>
        <dbReference type="Proteomes" id="UP000050741"/>
    </source>
</evidence>
<dbReference type="WBParaSite" id="GPLIN_001446800">
    <property type="protein sequence ID" value="GPLIN_001446800"/>
    <property type="gene ID" value="GPLIN_001446800"/>
</dbReference>
<feature type="region of interest" description="Disordered" evidence="1">
    <location>
        <begin position="117"/>
        <end position="142"/>
    </location>
</feature>
<protein>
    <submittedName>
        <fullName evidence="3">Tudor domain-containing protein</fullName>
    </submittedName>
</protein>
<name>A0A183CNL1_GLOPA</name>
<keyword evidence="2" id="KW-1185">Reference proteome</keyword>
<dbReference type="Proteomes" id="UP000050741">
    <property type="component" value="Unassembled WGS sequence"/>
</dbReference>
<evidence type="ECO:0000256" key="1">
    <source>
        <dbReference type="SAM" id="MobiDB-lite"/>
    </source>
</evidence>
<dbReference type="AlphaFoldDB" id="A0A183CNL1"/>